<dbReference type="Proteomes" id="UP000285060">
    <property type="component" value="Unassembled WGS sequence"/>
</dbReference>
<feature type="coiled-coil region" evidence="12">
    <location>
        <begin position="753"/>
        <end position="791"/>
    </location>
</feature>
<evidence type="ECO:0000256" key="9">
    <source>
        <dbReference type="ARBA" id="ARBA00023212"/>
    </source>
</evidence>
<keyword evidence="16" id="KW-1185">Reference proteome</keyword>
<dbReference type="InterPro" id="IPR051570">
    <property type="entry name" value="TBC1_cilium_biogenesis"/>
</dbReference>
<dbReference type="Gene3D" id="1.10.472.80">
    <property type="entry name" value="Ypt/Rab-GAP domain of gyp1p, domain 3"/>
    <property type="match status" value="1"/>
</dbReference>
<dbReference type="InterPro" id="IPR035969">
    <property type="entry name" value="Rab-GAP_TBC_sf"/>
</dbReference>
<evidence type="ECO:0000256" key="13">
    <source>
        <dbReference type="SAM" id="MobiDB-lite"/>
    </source>
</evidence>
<feature type="region of interest" description="Disordered" evidence="13">
    <location>
        <begin position="306"/>
        <end position="349"/>
    </location>
</feature>
<protein>
    <recommendedName>
        <fullName evidence="3">TBC1 domain family member 31</fullName>
    </recommendedName>
</protein>
<evidence type="ECO:0000313" key="15">
    <source>
        <dbReference type="EMBL" id="RHY24811.1"/>
    </source>
</evidence>
<keyword evidence="9" id="KW-0206">Cytoskeleton</keyword>
<keyword evidence="10" id="KW-0966">Cell projection</keyword>
<gene>
    <name evidence="15" type="ORF">DYB32_008678</name>
</gene>
<dbReference type="EMBL" id="QUSY01001490">
    <property type="protein sequence ID" value="RHY24811.1"/>
    <property type="molecule type" value="Genomic_DNA"/>
</dbReference>
<evidence type="ECO:0000256" key="5">
    <source>
        <dbReference type="ARBA" id="ARBA00022574"/>
    </source>
</evidence>
<dbReference type="SUPFAM" id="SSF50978">
    <property type="entry name" value="WD40 repeat-like"/>
    <property type="match status" value="1"/>
</dbReference>
<evidence type="ECO:0000256" key="12">
    <source>
        <dbReference type="SAM" id="Coils"/>
    </source>
</evidence>
<dbReference type="GO" id="GO:0034451">
    <property type="term" value="C:centriolar satellite"/>
    <property type="evidence" value="ECO:0007669"/>
    <property type="project" value="UniProtKB-SubCell"/>
</dbReference>
<evidence type="ECO:0000256" key="11">
    <source>
        <dbReference type="ARBA" id="ARBA00034464"/>
    </source>
</evidence>
<evidence type="ECO:0000256" key="10">
    <source>
        <dbReference type="ARBA" id="ARBA00023273"/>
    </source>
</evidence>
<dbReference type="SUPFAM" id="SSF47923">
    <property type="entry name" value="Ypt/Rab-GAP domain of gyp1p"/>
    <property type="match status" value="1"/>
</dbReference>
<keyword evidence="7" id="KW-0970">Cilium biogenesis/degradation</keyword>
<feature type="compositionally biased region" description="Acidic residues" evidence="13">
    <location>
        <begin position="968"/>
        <end position="983"/>
    </location>
</feature>
<feature type="non-terminal residue" evidence="15">
    <location>
        <position position="1"/>
    </location>
</feature>
<evidence type="ECO:0000256" key="3">
    <source>
        <dbReference type="ARBA" id="ARBA00014199"/>
    </source>
</evidence>
<dbReference type="VEuPathDB" id="FungiDB:H310_09059"/>
<evidence type="ECO:0000256" key="6">
    <source>
        <dbReference type="ARBA" id="ARBA00022737"/>
    </source>
</evidence>
<organism evidence="15 16">
    <name type="scientific">Aphanomyces invadans</name>
    <dbReference type="NCBI Taxonomy" id="157072"/>
    <lineage>
        <taxon>Eukaryota</taxon>
        <taxon>Sar</taxon>
        <taxon>Stramenopiles</taxon>
        <taxon>Oomycota</taxon>
        <taxon>Saprolegniomycetes</taxon>
        <taxon>Saprolegniales</taxon>
        <taxon>Verrucalvaceae</taxon>
        <taxon>Aphanomyces</taxon>
    </lineage>
</organism>
<name>A0A3R6V598_9STRA</name>
<keyword evidence="6" id="KW-0677">Repeat</keyword>
<proteinExistence type="predicted"/>
<dbReference type="InterPro" id="IPR015943">
    <property type="entry name" value="WD40/YVTN_repeat-like_dom_sf"/>
</dbReference>
<evidence type="ECO:0000256" key="1">
    <source>
        <dbReference type="ARBA" id="ARBA00004120"/>
    </source>
</evidence>
<feature type="compositionally biased region" description="Basic and acidic residues" evidence="13">
    <location>
        <begin position="1031"/>
        <end position="1043"/>
    </location>
</feature>
<dbReference type="SMART" id="SM00320">
    <property type="entry name" value="WD40"/>
    <property type="match status" value="4"/>
</dbReference>
<comment type="caution">
    <text evidence="15">The sequence shown here is derived from an EMBL/GenBank/DDBJ whole genome shotgun (WGS) entry which is preliminary data.</text>
</comment>
<evidence type="ECO:0000256" key="7">
    <source>
        <dbReference type="ARBA" id="ARBA00022794"/>
    </source>
</evidence>
<dbReference type="PROSITE" id="PS50086">
    <property type="entry name" value="TBC_RABGAP"/>
    <property type="match status" value="1"/>
</dbReference>
<dbReference type="InterPro" id="IPR001680">
    <property type="entry name" value="WD40_rpt"/>
</dbReference>
<dbReference type="PANTHER" id="PTHR19853">
    <property type="entry name" value="WD REPEAT CONTAINING PROTEIN 3 WDR3"/>
    <property type="match status" value="1"/>
</dbReference>
<comment type="function">
    <text evidence="11">Molecular adapter which is involved in cilium biogenesis. Part of a functional complex including OFD1 a centriolar protein involved in cilium assembly. Could regulate the cAMP-dependent phosphorylation of OFD1, and its subsequent ubiquitination by PJA2 which ultimately leads to its proteasomal degradation.</text>
</comment>
<dbReference type="Gene3D" id="2.130.10.10">
    <property type="entry name" value="YVTN repeat-like/Quinoprotein amine dehydrogenase"/>
    <property type="match status" value="1"/>
</dbReference>
<feature type="compositionally biased region" description="Acidic residues" evidence="13">
    <location>
        <begin position="884"/>
        <end position="895"/>
    </location>
</feature>
<feature type="compositionally biased region" description="Pro residues" evidence="13">
    <location>
        <begin position="308"/>
        <end position="318"/>
    </location>
</feature>
<reference evidence="15 16" key="1">
    <citation type="submission" date="2018-08" db="EMBL/GenBank/DDBJ databases">
        <title>Aphanomyces genome sequencing and annotation.</title>
        <authorList>
            <person name="Minardi D."/>
            <person name="Oidtmann B."/>
            <person name="Van Der Giezen M."/>
            <person name="Studholme D.J."/>
        </authorList>
    </citation>
    <scope>NUCLEOTIDE SEQUENCE [LARGE SCALE GENOMIC DNA]</scope>
    <source>
        <strain evidence="15 16">NJM0002</strain>
    </source>
</reference>
<keyword evidence="8 12" id="KW-0175">Coiled coil</keyword>
<feature type="region of interest" description="Disordered" evidence="13">
    <location>
        <begin position="869"/>
        <end position="1044"/>
    </location>
</feature>
<dbReference type="GO" id="GO:0060271">
    <property type="term" value="P:cilium assembly"/>
    <property type="evidence" value="ECO:0007669"/>
    <property type="project" value="TreeGrafter"/>
</dbReference>
<dbReference type="GO" id="GO:0036064">
    <property type="term" value="C:ciliary basal body"/>
    <property type="evidence" value="ECO:0007669"/>
    <property type="project" value="TreeGrafter"/>
</dbReference>
<feature type="compositionally biased region" description="Basic and acidic residues" evidence="13">
    <location>
        <begin position="896"/>
        <end position="911"/>
    </location>
</feature>
<keyword evidence="5" id="KW-0853">WD repeat</keyword>
<feature type="coiled-coil region" evidence="12">
    <location>
        <begin position="646"/>
        <end position="706"/>
    </location>
</feature>
<dbReference type="InterPro" id="IPR036322">
    <property type="entry name" value="WD40_repeat_dom_sf"/>
</dbReference>
<accession>A0A3R6V598</accession>
<feature type="compositionally biased region" description="Basic and acidic residues" evidence="13">
    <location>
        <begin position="939"/>
        <end position="967"/>
    </location>
</feature>
<dbReference type="AlphaFoldDB" id="A0A3R6V598"/>
<keyword evidence="4" id="KW-0963">Cytoplasm</keyword>
<sequence>GDIFSAVDEKGRVFAFFPLRNRYALVCHLGTPALECAFSPVQRTELLVTCEDMTVRCVNVQTKALVSTLRGHRQVPTSVSFQLPGQLALTASADAVIMWNSANWSRFRTLNAGPGVEAAQFAGNGELVAVCFRDDSILMWELSTLALQYRFTLPAYEHPPGLKRFSVSENCHVIVASGQSPFIYVWEFESQTLVRIIELPATVHRIVQHAFVPTTAHIMGVLGDDGQLNFLNVTSKQPKVSLQIAHKVKALTAFAIEGHGKETAHKVQDIRQRADAEDLSYLPHRSGLAHRHQHPTSTLMESLFGAPYQPPPPVPMQPPQADTDASKIDGATEAPPPVSSTPSRRKAPLQPSLNLHEYTVQHRRLQQLLRSYGRFPEKYRLLAWKYILRLPINTAAFEQLVAKGNHSTTTRLHDLYPIQNQRLFRRLKRILSALAHWCPVYGELTTVPALAFPFVKVCVNDDVVAFEVVLSVLVHWGRDFVLQYPYPPRPQLTRLDQALQQRDAQLHAHFMSHRITPEDYGWSLVSTAFSEVLARHDWLCLWDNLIAHWDKPSLLWTAVLAYLSQIRNSLLQSTTASAIQASFHHQQPLQVKQWIVTMHAIQLPKLVDADDSNDDDWFPLPPGQYPAFTRYPTFVVDYQIQERNRIATEEAALESKRQLLSQIEARTRELEAAHATWMDDKVHILESEQRRRMQAMQAEKARLMELNILHAQTRDRRLQQVRESAKEALRETTKILQAEHDRWLDELNVHSEKEKLRSQQQMDEEELTRLELDAQRRVAELTKDREREERLQQMRLEFFAQLREQELHDQMVFDGWKDEDNREIAAQNEARERLAAKQLRREEAKLRYEWRTKFNEQRMQKQRQMQMLAQERARRRASAPIVAEDNDDDDVDGSDVEFKSRDSEILQRALDDISSDEDDVVVSPSPFRKETTTPQISQLEHDLRAEFSDLSNDDRESLEQRPLSELERDLDDLLGDVSDDDERNDAGKDAAPSVASTTGDLNSLLEHVREPPLVVQATNTTASTPPPTRTTTEKDSRRTDTTRKLQQLRSKLSDLEAMASKAIPVEVEEKFEAGASRNKGEHAKLMERAKELLEQHAARLKG</sequence>
<dbReference type="Pfam" id="PF00566">
    <property type="entry name" value="RabGAP-TBC"/>
    <property type="match status" value="1"/>
</dbReference>
<evidence type="ECO:0000313" key="16">
    <source>
        <dbReference type="Proteomes" id="UP000285060"/>
    </source>
</evidence>
<comment type="subcellular location">
    <subcellularLocation>
        <location evidence="1">Cytoplasm</location>
        <location evidence="1">Cytoskeleton</location>
        <location evidence="1">Cilium basal body</location>
    </subcellularLocation>
    <subcellularLocation>
        <location evidence="2">Cytoplasm</location>
        <location evidence="2">Cytoskeleton</location>
        <location evidence="2">Microtubule organizing center</location>
        <location evidence="2">Centrosome</location>
        <location evidence="2">Centriolar satellite</location>
    </subcellularLocation>
</comment>
<evidence type="ECO:0000256" key="4">
    <source>
        <dbReference type="ARBA" id="ARBA00022490"/>
    </source>
</evidence>
<evidence type="ECO:0000256" key="8">
    <source>
        <dbReference type="ARBA" id="ARBA00023054"/>
    </source>
</evidence>
<feature type="domain" description="Rab-GAP TBC" evidence="14">
    <location>
        <begin position="374"/>
        <end position="549"/>
    </location>
</feature>
<dbReference type="PANTHER" id="PTHR19853:SF1">
    <property type="entry name" value="TBC1 DOMAIN FAMILY MEMBER 31"/>
    <property type="match status" value="1"/>
</dbReference>
<evidence type="ECO:0000259" key="14">
    <source>
        <dbReference type="PROSITE" id="PS50086"/>
    </source>
</evidence>
<dbReference type="InterPro" id="IPR000195">
    <property type="entry name" value="Rab-GAP-TBC_dom"/>
</dbReference>
<evidence type="ECO:0000256" key="2">
    <source>
        <dbReference type="ARBA" id="ARBA00004607"/>
    </source>
</evidence>